<dbReference type="EMBL" id="CAEKDK010000003">
    <property type="protein sequence ID" value="CAB4272301.1"/>
    <property type="molecule type" value="Genomic_DNA"/>
</dbReference>
<feature type="compositionally biased region" description="Basic and acidic residues" evidence="1">
    <location>
        <begin position="29"/>
        <end position="41"/>
    </location>
</feature>
<name>A0A6J5U7F6_PRUAR</name>
<dbReference type="AlphaFoldDB" id="A0A6J5U7F6"/>
<feature type="region of interest" description="Disordered" evidence="1">
    <location>
        <begin position="28"/>
        <end position="60"/>
    </location>
</feature>
<protein>
    <submittedName>
        <fullName evidence="2">Uncharacterized protein</fullName>
    </submittedName>
</protein>
<evidence type="ECO:0000313" key="2">
    <source>
        <dbReference type="EMBL" id="CAB4272301.1"/>
    </source>
</evidence>
<organism evidence="2 3">
    <name type="scientific">Prunus armeniaca</name>
    <name type="common">Apricot</name>
    <name type="synonym">Armeniaca vulgaris</name>
    <dbReference type="NCBI Taxonomy" id="36596"/>
    <lineage>
        <taxon>Eukaryota</taxon>
        <taxon>Viridiplantae</taxon>
        <taxon>Streptophyta</taxon>
        <taxon>Embryophyta</taxon>
        <taxon>Tracheophyta</taxon>
        <taxon>Spermatophyta</taxon>
        <taxon>Magnoliopsida</taxon>
        <taxon>eudicotyledons</taxon>
        <taxon>Gunneridae</taxon>
        <taxon>Pentapetalae</taxon>
        <taxon>rosids</taxon>
        <taxon>fabids</taxon>
        <taxon>Rosales</taxon>
        <taxon>Rosaceae</taxon>
        <taxon>Amygdaloideae</taxon>
        <taxon>Amygdaleae</taxon>
        <taxon>Prunus</taxon>
    </lineage>
</organism>
<evidence type="ECO:0000313" key="3">
    <source>
        <dbReference type="Proteomes" id="UP000507222"/>
    </source>
</evidence>
<accession>A0A6J5U7F6</accession>
<reference evidence="2 3" key="1">
    <citation type="submission" date="2020-05" db="EMBL/GenBank/DDBJ databases">
        <authorList>
            <person name="Campoy J."/>
            <person name="Schneeberger K."/>
            <person name="Spophaly S."/>
        </authorList>
    </citation>
    <scope>NUCLEOTIDE SEQUENCE [LARGE SCALE GENOMIC DNA]</scope>
    <source>
        <strain evidence="2">PruArmRojPasFocal</strain>
    </source>
</reference>
<gene>
    <name evidence="2" type="ORF">CURHAP_LOCUS18881</name>
</gene>
<evidence type="ECO:0000256" key="1">
    <source>
        <dbReference type="SAM" id="MobiDB-lite"/>
    </source>
</evidence>
<sequence length="60" mass="6804">MRSKIAEDDRYVKTLLSFSNLFKASLIDEAEKTRREKEEGSGRAMSDAMRRQPNSLGQGP</sequence>
<dbReference type="Proteomes" id="UP000507222">
    <property type="component" value="Unassembled WGS sequence"/>
</dbReference>
<proteinExistence type="predicted"/>